<protein>
    <submittedName>
        <fullName evidence="1">Uncharacterized protein</fullName>
    </submittedName>
</protein>
<organism evidence="1">
    <name type="scientific">Christensenella massiliensis</name>
    <dbReference type="NCBI Taxonomy" id="1805714"/>
    <lineage>
        <taxon>Bacteria</taxon>
        <taxon>Bacillati</taxon>
        <taxon>Bacillota</taxon>
        <taxon>Clostridia</taxon>
        <taxon>Christensenellales</taxon>
        <taxon>Christensenellaceae</taxon>
        <taxon>Christensenella</taxon>
    </lineage>
</organism>
<dbReference type="EMBL" id="CP117826">
    <property type="protein sequence ID" value="XCC61688.1"/>
    <property type="molecule type" value="Genomic_DNA"/>
</dbReference>
<dbReference type="AlphaFoldDB" id="A0AAU8A689"/>
<dbReference type="RefSeq" id="WP_353423086.1">
    <property type="nucleotide sequence ID" value="NZ_CP117826.1"/>
</dbReference>
<accession>A0AAU8A689</accession>
<reference evidence="1" key="1">
    <citation type="submission" date="2023-02" db="EMBL/GenBank/DDBJ databases">
        <title>Gut commensal Christensenella minuta modulates host metabolism via a new class of secondary bile acids.</title>
        <authorList>
            <person name="Liu C."/>
        </authorList>
    </citation>
    <scope>NUCLEOTIDE SEQUENCE</scope>
    <source>
        <strain evidence="1">CA70</strain>
    </source>
</reference>
<gene>
    <name evidence="1" type="ORF">PUP29_09140</name>
</gene>
<evidence type="ECO:0000313" key="1">
    <source>
        <dbReference type="EMBL" id="XCC61688.1"/>
    </source>
</evidence>
<proteinExistence type="predicted"/>
<sequence>MSKSEIALELTLAMLEKGMYIAQAHDNNAAFGKAVAELYNSILKSLDVTE</sequence>
<name>A0AAU8A689_9FIRM</name>